<organism evidence="5 6">
    <name type="scientific">Eragrostis curvula</name>
    <name type="common">weeping love grass</name>
    <dbReference type="NCBI Taxonomy" id="38414"/>
    <lineage>
        <taxon>Eukaryota</taxon>
        <taxon>Viridiplantae</taxon>
        <taxon>Streptophyta</taxon>
        <taxon>Embryophyta</taxon>
        <taxon>Tracheophyta</taxon>
        <taxon>Spermatophyta</taxon>
        <taxon>Magnoliopsida</taxon>
        <taxon>Liliopsida</taxon>
        <taxon>Poales</taxon>
        <taxon>Poaceae</taxon>
        <taxon>PACMAD clade</taxon>
        <taxon>Chloridoideae</taxon>
        <taxon>Eragrostideae</taxon>
        <taxon>Eragrostidinae</taxon>
        <taxon>Eragrostis</taxon>
    </lineage>
</organism>
<dbReference type="FunFam" id="1.10.10.60:FF:000010">
    <property type="entry name" value="Transcriptional activator Myb isoform A"/>
    <property type="match status" value="1"/>
</dbReference>
<dbReference type="SUPFAM" id="SSF46689">
    <property type="entry name" value="Homeodomain-like"/>
    <property type="match status" value="1"/>
</dbReference>
<dbReference type="PROSITE" id="PS50090">
    <property type="entry name" value="MYB_LIKE"/>
    <property type="match status" value="1"/>
</dbReference>
<dbReference type="GO" id="GO:0000978">
    <property type="term" value="F:RNA polymerase II cis-regulatory region sequence-specific DNA binding"/>
    <property type="evidence" value="ECO:0007669"/>
    <property type="project" value="TreeGrafter"/>
</dbReference>
<reference evidence="5 6" key="1">
    <citation type="journal article" date="2019" name="Sci. Rep.">
        <title>A high-quality genome of Eragrostis curvula grass provides insights into Poaceae evolution and supports new strategies to enhance forage quality.</title>
        <authorList>
            <person name="Carballo J."/>
            <person name="Santos B.A.C.M."/>
            <person name="Zappacosta D."/>
            <person name="Garbus I."/>
            <person name="Selva J.P."/>
            <person name="Gallo C.A."/>
            <person name="Diaz A."/>
            <person name="Albertini E."/>
            <person name="Caccamo M."/>
            <person name="Echenique V."/>
        </authorList>
    </citation>
    <scope>NUCLEOTIDE SEQUENCE [LARGE SCALE GENOMIC DNA]</scope>
    <source>
        <strain evidence="6">cv. Victoria</strain>
        <tissue evidence="5">Leaf</tissue>
    </source>
</reference>
<keyword evidence="2" id="KW-0238">DNA-binding</keyword>
<sequence>ILRGMVECYGEHKWKAIAHHLPGRIGKQCRERWNNYLRPDIK</sequence>
<dbReference type="PROSITE" id="PS51294">
    <property type="entry name" value="HTH_MYB"/>
    <property type="match status" value="1"/>
</dbReference>
<feature type="non-terminal residue" evidence="5">
    <location>
        <position position="1"/>
    </location>
</feature>
<dbReference type="GO" id="GO:0005634">
    <property type="term" value="C:nucleus"/>
    <property type="evidence" value="ECO:0007669"/>
    <property type="project" value="TreeGrafter"/>
</dbReference>
<proteinExistence type="predicted"/>
<dbReference type="PANTHER" id="PTHR45614:SF273">
    <property type="entry name" value="MYB DOMAIN PROTEIN 100-RELATED"/>
    <property type="match status" value="1"/>
</dbReference>
<dbReference type="AlphaFoldDB" id="A0A5J9UGG0"/>
<dbReference type="InterPro" id="IPR009057">
    <property type="entry name" value="Homeodomain-like_sf"/>
</dbReference>
<evidence type="ECO:0000256" key="1">
    <source>
        <dbReference type="ARBA" id="ARBA00022737"/>
    </source>
</evidence>
<dbReference type="PANTHER" id="PTHR45614">
    <property type="entry name" value="MYB PROTEIN-RELATED"/>
    <property type="match status" value="1"/>
</dbReference>
<feature type="domain" description="Myb-like" evidence="3">
    <location>
        <begin position="1"/>
        <end position="37"/>
    </location>
</feature>
<comment type="caution">
    <text evidence="5">The sequence shown here is derived from an EMBL/GenBank/DDBJ whole genome shotgun (WGS) entry which is preliminary data.</text>
</comment>
<gene>
    <name evidence="5" type="ORF">EJB05_32553</name>
</gene>
<evidence type="ECO:0000313" key="5">
    <source>
        <dbReference type="EMBL" id="TVU22833.1"/>
    </source>
</evidence>
<dbReference type="InterPro" id="IPR050560">
    <property type="entry name" value="MYB_TF"/>
</dbReference>
<evidence type="ECO:0000313" key="6">
    <source>
        <dbReference type="Proteomes" id="UP000324897"/>
    </source>
</evidence>
<dbReference type="InterPro" id="IPR017930">
    <property type="entry name" value="Myb_dom"/>
</dbReference>
<name>A0A5J9UGG0_9POAL</name>
<dbReference type="Gramene" id="TVU22833">
    <property type="protein sequence ID" value="TVU22833"/>
    <property type="gene ID" value="EJB05_32553"/>
</dbReference>
<evidence type="ECO:0000259" key="4">
    <source>
        <dbReference type="PROSITE" id="PS51294"/>
    </source>
</evidence>
<dbReference type="GO" id="GO:0000981">
    <property type="term" value="F:DNA-binding transcription factor activity, RNA polymerase II-specific"/>
    <property type="evidence" value="ECO:0007669"/>
    <property type="project" value="TreeGrafter"/>
</dbReference>
<keyword evidence="1" id="KW-0677">Repeat</keyword>
<evidence type="ECO:0000256" key="2">
    <source>
        <dbReference type="ARBA" id="ARBA00023125"/>
    </source>
</evidence>
<protein>
    <submittedName>
        <fullName evidence="5">Uncharacterized protein</fullName>
    </submittedName>
</protein>
<dbReference type="Gene3D" id="1.10.10.60">
    <property type="entry name" value="Homeodomain-like"/>
    <property type="match status" value="1"/>
</dbReference>
<keyword evidence="6" id="KW-1185">Reference proteome</keyword>
<dbReference type="Pfam" id="PF00249">
    <property type="entry name" value="Myb_DNA-binding"/>
    <property type="match status" value="1"/>
</dbReference>
<accession>A0A5J9UGG0</accession>
<dbReference type="CDD" id="cd00167">
    <property type="entry name" value="SANT"/>
    <property type="match status" value="1"/>
</dbReference>
<dbReference type="EMBL" id="RWGY01000026">
    <property type="protein sequence ID" value="TVU22833.1"/>
    <property type="molecule type" value="Genomic_DNA"/>
</dbReference>
<evidence type="ECO:0000259" key="3">
    <source>
        <dbReference type="PROSITE" id="PS50090"/>
    </source>
</evidence>
<feature type="domain" description="HTH myb-type" evidence="4">
    <location>
        <begin position="1"/>
        <end position="41"/>
    </location>
</feature>
<dbReference type="Proteomes" id="UP000324897">
    <property type="component" value="Unassembled WGS sequence"/>
</dbReference>
<dbReference type="OrthoDB" id="613759at2759"/>
<dbReference type="InterPro" id="IPR001005">
    <property type="entry name" value="SANT/Myb"/>
</dbReference>